<accession>A0A0S4XCR7</accession>
<dbReference type="AlphaFoldDB" id="A0A0S4XCR7"/>
<dbReference type="GO" id="GO:0005737">
    <property type="term" value="C:cytoplasm"/>
    <property type="evidence" value="ECO:0007669"/>
    <property type="project" value="TreeGrafter"/>
</dbReference>
<dbReference type="GO" id="GO:0016779">
    <property type="term" value="F:nucleotidyltransferase activity"/>
    <property type="evidence" value="ECO:0007669"/>
    <property type="project" value="UniProtKB-KW"/>
</dbReference>
<dbReference type="SUPFAM" id="SSF117023">
    <property type="entry name" value="DNA primase DnaG, C-terminal domain"/>
    <property type="match status" value="1"/>
</dbReference>
<dbReference type="InterPro" id="IPR019475">
    <property type="entry name" value="DNA_primase_DnaB-bd"/>
</dbReference>
<keyword evidence="3" id="KW-0548">Nucleotidyltransferase</keyword>
<dbReference type="SUPFAM" id="SSF56731">
    <property type="entry name" value="DNA primase core"/>
    <property type="match status" value="1"/>
</dbReference>
<evidence type="ECO:0000313" key="3">
    <source>
        <dbReference type="EMBL" id="CUV61748.1"/>
    </source>
</evidence>
<dbReference type="Gene3D" id="3.90.980.10">
    <property type="entry name" value="DNA primase, catalytic core, N-terminal domain"/>
    <property type="match status" value="1"/>
</dbReference>
<dbReference type="FunFam" id="3.40.1360.10:FF:000002">
    <property type="entry name" value="DNA primase"/>
    <property type="match status" value="1"/>
</dbReference>
<dbReference type="InterPro" id="IPR034151">
    <property type="entry name" value="TOPRIM_DnaG_bac"/>
</dbReference>
<protein>
    <submittedName>
        <fullName evidence="3">DNA primase</fullName>
        <ecNumber evidence="3">2.7.7.-</ecNumber>
    </submittedName>
</protein>
<organism evidence="3">
    <name type="scientific">Ralstonia solanacearum</name>
    <name type="common">Pseudomonas solanacearum</name>
    <dbReference type="NCBI Taxonomy" id="305"/>
    <lineage>
        <taxon>Bacteria</taxon>
        <taxon>Pseudomonadati</taxon>
        <taxon>Pseudomonadota</taxon>
        <taxon>Betaproteobacteria</taxon>
        <taxon>Burkholderiales</taxon>
        <taxon>Burkholderiaceae</taxon>
        <taxon>Ralstonia</taxon>
        <taxon>Ralstonia solanacearum species complex</taxon>
    </lineage>
</organism>
<dbReference type="Gene3D" id="3.40.1360.10">
    <property type="match status" value="1"/>
</dbReference>
<dbReference type="CDD" id="cd03364">
    <property type="entry name" value="TOPRIM_DnaG_primases"/>
    <property type="match status" value="1"/>
</dbReference>
<gene>
    <name evidence="3" type="ORF">RD1301_v1_1730029</name>
</gene>
<dbReference type="Gene3D" id="1.20.50.20">
    <property type="entry name" value="DnaG, RNA polymerase domain, helical bundle"/>
    <property type="match status" value="1"/>
</dbReference>
<dbReference type="InterPro" id="IPR013264">
    <property type="entry name" value="DNAG_N"/>
</dbReference>
<proteinExistence type="predicted"/>
<dbReference type="EMBL" id="LN899822">
    <property type="protein sequence ID" value="CUV61748.1"/>
    <property type="molecule type" value="Genomic_DNA"/>
</dbReference>
<keyword evidence="1" id="KW-0639">Primosome</keyword>
<dbReference type="InterPro" id="IPR013173">
    <property type="entry name" value="DNA_primase_DnaG_DnaB-bd_dom"/>
</dbReference>
<dbReference type="InterPro" id="IPR050219">
    <property type="entry name" value="DnaG_primase"/>
</dbReference>
<dbReference type="SMART" id="SM00493">
    <property type="entry name" value="TOPRIM"/>
    <property type="match status" value="1"/>
</dbReference>
<reference evidence="3" key="1">
    <citation type="submission" date="2015-10" db="EMBL/GenBank/DDBJ databases">
        <authorList>
            <person name="Gilbert D.G."/>
        </authorList>
    </citation>
    <scope>NUCLEOTIDE SEQUENCE</scope>
    <source>
        <strain evidence="3">Phyl III-seqv23</strain>
    </source>
</reference>
<dbReference type="Gene3D" id="1.10.860.10">
    <property type="entry name" value="DNAb Helicase, Chain A"/>
    <property type="match status" value="1"/>
</dbReference>
<dbReference type="Pfam" id="PF13662">
    <property type="entry name" value="Toprim_4"/>
    <property type="match status" value="1"/>
</dbReference>
<sequence>MFGAYRDDAIATPLIEAGLVIESEKTDADGRHRRYDRFRDRIMFPIRNTKGVVIGFGGRVLGQGEPKYLNSPETPLFSKGTELYGLFEARNAIREFGYVLVVEGYMDVVALAQLGFANAVATLGTACTPVHVQKLLRQVDTVIFSFDGDAAGRRAARRALEACLPHVTDNKIVKFLFLPPEHDPDTFIREEGTEAFAAEVRNAMPLSRFLLQAVTEDLDLRQPEGRARAQYEAKPLLSAMPPGGLRLQIVRGLAEMTGTTPADIEALCGLRSDPAQAGRMTQKRPRVARTAPTALEQKVLRLLMRYPALAARLDADTRTQLTAPELPQGEVLSGLLAECDTAGPEMHFGAFVERLGQTPYAEAFAGLRVAVLNDDIELEPATQEFDAAVQKMLAEPLRRELEMLQRKMEGGHATDADKERLRWLVSEISRRRRLV</sequence>
<dbReference type="SMART" id="SM00766">
    <property type="entry name" value="DnaG_DnaB_bind"/>
    <property type="match status" value="1"/>
</dbReference>
<dbReference type="InterPro" id="IPR037068">
    <property type="entry name" value="DNA_primase_core_N_sf"/>
</dbReference>
<dbReference type="Pfam" id="PF10410">
    <property type="entry name" value="DnaB_bind"/>
    <property type="match status" value="1"/>
</dbReference>
<evidence type="ECO:0000259" key="2">
    <source>
        <dbReference type="PROSITE" id="PS50880"/>
    </source>
</evidence>
<dbReference type="Pfam" id="PF08275">
    <property type="entry name" value="DNAG_N"/>
    <property type="match status" value="1"/>
</dbReference>
<dbReference type="InterPro" id="IPR016136">
    <property type="entry name" value="DNA_helicase_N/primase_C"/>
</dbReference>
<name>A0A0S4XCR7_RALSL</name>
<dbReference type="EC" id="2.7.7.-" evidence="3"/>
<dbReference type="InterPro" id="IPR006171">
    <property type="entry name" value="TOPRIM_dom"/>
</dbReference>
<dbReference type="PANTHER" id="PTHR30313">
    <property type="entry name" value="DNA PRIMASE"/>
    <property type="match status" value="1"/>
</dbReference>
<dbReference type="GO" id="GO:1990077">
    <property type="term" value="C:primosome complex"/>
    <property type="evidence" value="ECO:0007669"/>
    <property type="project" value="UniProtKB-KW"/>
</dbReference>
<feature type="domain" description="Toprim" evidence="2">
    <location>
        <begin position="97"/>
        <end position="179"/>
    </location>
</feature>
<dbReference type="PROSITE" id="PS50880">
    <property type="entry name" value="TOPRIM"/>
    <property type="match status" value="1"/>
</dbReference>
<dbReference type="PANTHER" id="PTHR30313:SF2">
    <property type="entry name" value="DNA PRIMASE"/>
    <property type="match status" value="1"/>
</dbReference>
<evidence type="ECO:0000256" key="1">
    <source>
        <dbReference type="ARBA" id="ARBA00022515"/>
    </source>
</evidence>
<keyword evidence="3" id="KW-0808">Transferase</keyword>
<dbReference type="GO" id="GO:0006269">
    <property type="term" value="P:DNA replication, synthesis of primer"/>
    <property type="evidence" value="ECO:0007669"/>
    <property type="project" value="UniProtKB-KW"/>
</dbReference>
<dbReference type="Pfam" id="PF08278">
    <property type="entry name" value="DnaG_DnaB_bind"/>
    <property type="match status" value="1"/>
</dbReference>